<keyword evidence="1" id="KW-0436">Ligase</keyword>
<reference evidence="1" key="1">
    <citation type="submission" date="2022-04" db="EMBL/GenBank/DDBJ databases">
        <title>Genome of the entomopathogenic fungus Entomophthora muscae.</title>
        <authorList>
            <person name="Elya C."/>
            <person name="Lovett B.R."/>
            <person name="Lee E."/>
            <person name="Macias A.M."/>
            <person name="Hajek A.E."/>
            <person name="De Bivort B.L."/>
            <person name="Kasson M.T."/>
            <person name="De Fine Licht H.H."/>
            <person name="Stajich J.E."/>
        </authorList>
    </citation>
    <scope>NUCLEOTIDE SEQUENCE</scope>
    <source>
        <strain evidence="1">Berkeley</strain>
    </source>
</reference>
<evidence type="ECO:0000313" key="2">
    <source>
        <dbReference type="Proteomes" id="UP001165960"/>
    </source>
</evidence>
<gene>
    <name evidence="1" type="primary">FAA2_2</name>
    <name evidence="1" type="ORF">DSO57_1010551</name>
</gene>
<sequence>MSELNKETQVQPSPLEFNQDKSSDAPHLEAEVPTPARNEKQALSTGETQVFSSRHGNGEFLKPNSKCPQTVYECFENACEKVPNAPLFGHRKDGSGPYVWETYSQVRTHAMDLSSGFEQLRKTYGLYEKASQYPVGIYSINRPEWCIVDIANCYRSAYTVGLYGTYGVDVLCYVIEHAELRMIVASSNNISNLLKQKHRLPGLKIIISMDALQTKEGALGHALKQWAESLNVVLLTMEEVEALGRQNPASPIVPGPEDLYTICYTSGTTGNPKGVLSTHWNYASAIVVGAVHANLSDFKVKVYASFLPLAHTMERTMVVNLIHCNFAIGFYRGSIPDLMDDIAEIRPSVFVAVPRILNRIYDKITAAGVRGSGLGPAVFRLALGQKMHQYKKGAGTHHMLWDSLVFSKVRKALGGRVEAILTGSAPIATEVLDFLRVVLCPVIYEGYGLTEIAGSGCITEADEDKSGHVGGATPNTEFKLVDIPEMNYLSTDQPFPRGEICFRGANVFKGYYKEPELTREVLDDDGWFHTGDVGMIEDGKLKIIDRKKNLFKLSQGEYIAPEKIENILSQYPRVAQAYVYGDSLKSSLVAVIVPDPEAFLPWAKSEFKISSPSLEDACNKKEAIDQILKDLNNHSKSCGLNGFELIKAIYLDPTPFSVDNDCLTPTFKNKRISLKARYQSVIDSLYTSLN</sequence>
<dbReference type="Proteomes" id="UP001165960">
    <property type="component" value="Unassembled WGS sequence"/>
</dbReference>
<proteinExistence type="predicted"/>
<evidence type="ECO:0000313" key="1">
    <source>
        <dbReference type="EMBL" id="KAJ9066340.1"/>
    </source>
</evidence>
<comment type="caution">
    <text evidence="1">The sequence shown here is derived from an EMBL/GenBank/DDBJ whole genome shotgun (WGS) entry which is preliminary data.</text>
</comment>
<organism evidence="1 2">
    <name type="scientific">Entomophthora muscae</name>
    <dbReference type="NCBI Taxonomy" id="34485"/>
    <lineage>
        <taxon>Eukaryota</taxon>
        <taxon>Fungi</taxon>
        <taxon>Fungi incertae sedis</taxon>
        <taxon>Zoopagomycota</taxon>
        <taxon>Entomophthoromycotina</taxon>
        <taxon>Entomophthoromycetes</taxon>
        <taxon>Entomophthorales</taxon>
        <taxon>Entomophthoraceae</taxon>
        <taxon>Entomophthora</taxon>
    </lineage>
</organism>
<dbReference type="EC" id="6.2.1.3" evidence="1"/>
<dbReference type="EMBL" id="QTSX02004295">
    <property type="protein sequence ID" value="KAJ9066340.1"/>
    <property type="molecule type" value="Genomic_DNA"/>
</dbReference>
<name>A0ACC2SVC5_9FUNG</name>
<keyword evidence="2" id="KW-1185">Reference proteome</keyword>
<accession>A0ACC2SVC5</accession>
<protein>
    <submittedName>
        <fullName evidence="1">Medium-chain fatty acid-CoA ligase faa2</fullName>
        <ecNumber evidence="1">6.2.1.3</ecNumber>
    </submittedName>
</protein>